<dbReference type="InterPro" id="IPR003497">
    <property type="entry name" value="BRO_N_domain"/>
</dbReference>
<name>A5IZW7_9BBAC</name>
<sequence>MTLVKKSCNIGGIVGEVYIVEVEKDKFMYGGHGIAEFLGYKNTRDAIQKHVKPQWKTTWESVANRDSFVTSSQPVNLPVNWHPHTVFISEAGVYALIMRSKLPAAEEFQRWLFEEVLPELRKTGKYNIQDQQASSGTDIIANVAEMKIKLLEQRLDHQSVVAKYDAQVAQLNQIIAMNETTISELRRNYEQQISEFKERDYKAQLRMKDLANAANMTMTQFAVNAMLARDNIQENQQLRQTLTSVSDRIVPELKEQPHKEEYITGYERVVNGKRRIRMCRSQLNVIDQHDKVIRRYRDNPIGTRKRLPKSYSWLRDCTKFLQLKCSNPVAVWLKVRTEQPYMFYGLRYTNRPRTEIEVLDESELREKYRRDVEMCERNKMIDSKAIEEFKSLQLIDEDDCVKRCLTPSLEAKERVNTIVAGIMEDMSRNLIPETPTRTHDNAEHVYSPQQVVETMNNCQNYFVEKLFINCNTQPSLALECKPDDK</sequence>
<gene>
    <name evidence="2" type="primary">bro-6</name>
    <name evidence="2" type="ORF">SlGVgp115</name>
</gene>
<organism evidence="2 3">
    <name type="scientific">Spodoptera litura granulovirus</name>
    <dbReference type="NCBI Taxonomy" id="359919"/>
    <lineage>
        <taxon>Viruses</taxon>
        <taxon>Viruses incertae sedis</taxon>
        <taxon>Naldaviricetes</taxon>
        <taxon>Lefavirales</taxon>
        <taxon>Baculoviridae</taxon>
        <taxon>Betabaculovirus</taxon>
        <taxon>Betabaculovirus spliturae</taxon>
    </lineage>
</organism>
<protein>
    <submittedName>
        <fullName evidence="2">Bro-6</fullName>
    </submittedName>
</protein>
<evidence type="ECO:0000313" key="2">
    <source>
        <dbReference type="EMBL" id="ABQ52058.1"/>
    </source>
</evidence>
<dbReference type="Pfam" id="PF02498">
    <property type="entry name" value="Bro-N"/>
    <property type="match status" value="1"/>
</dbReference>
<evidence type="ECO:0000313" key="3">
    <source>
        <dbReference type="Proteomes" id="UP000202782"/>
    </source>
</evidence>
<dbReference type="RefSeq" id="YP_001257066.1">
    <property type="nucleotide sequence ID" value="NC_009503.1"/>
</dbReference>
<dbReference type="PANTHER" id="PTHR36180:SF2">
    <property type="entry name" value="BRO FAMILY PROTEIN"/>
    <property type="match status" value="1"/>
</dbReference>
<dbReference type="EMBL" id="DQ288858">
    <property type="protein sequence ID" value="ABQ52058.1"/>
    <property type="molecule type" value="Genomic_DNA"/>
</dbReference>
<proteinExistence type="predicted"/>
<feature type="domain" description="Bro-N" evidence="1">
    <location>
        <begin position="1"/>
        <end position="124"/>
    </location>
</feature>
<dbReference type="KEGG" id="vg:5184181"/>
<dbReference type="PROSITE" id="PS51750">
    <property type="entry name" value="BRO_N"/>
    <property type="match status" value="1"/>
</dbReference>
<dbReference type="GeneID" id="5184181"/>
<dbReference type="OrthoDB" id="8240at10239"/>
<dbReference type="PANTHER" id="PTHR36180">
    <property type="entry name" value="DNA-BINDING PROTEIN-RELATED-RELATED"/>
    <property type="match status" value="1"/>
</dbReference>
<evidence type="ECO:0000259" key="1">
    <source>
        <dbReference type="PROSITE" id="PS51750"/>
    </source>
</evidence>
<reference evidence="2 3" key="1">
    <citation type="journal article" date="2008" name="J. Microbiol.">
        <title>Molecular and phylogenetic characterization of Spodoptera litura granulovirus.</title>
        <authorList>
            <person name="Wang Y."/>
            <person name="Choi J.Y."/>
            <person name="Roh J.Y."/>
            <person name="Woo S.D."/>
            <person name="Jin B.R."/>
            <person name="Je Y.H."/>
        </authorList>
    </citation>
    <scope>NUCLEOTIDE SEQUENCE [LARGE SCALE GENOMIC DNA]</scope>
    <source>
        <strain evidence="2">SlGV-K1</strain>
    </source>
</reference>
<dbReference type="Proteomes" id="UP000202782">
    <property type="component" value="Segment"/>
</dbReference>
<dbReference type="SMART" id="SM01040">
    <property type="entry name" value="Bro-N"/>
    <property type="match status" value="1"/>
</dbReference>
<keyword evidence="3" id="KW-1185">Reference proteome</keyword>
<accession>A5IZW7</accession>